<name>A0A9P7RJY3_9PEZI</name>
<accession>A0A9P7RJY3</accession>
<evidence type="ECO:0000313" key="1">
    <source>
        <dbReference type="EMBL" id="KAG7058588.1"/>
    </source>
</evidence>
<dbReference type="Proteomes" id="UP000699042">
    <property type="component" value="Unassembled WGS sequence"/>
</dbReference>
<sequence length="154" mass="16661">MSLRKSHSLSDSFLGILMRELSAKGTRAYSAGIKIAKVFTKTESTKLREDLVVSVDDTVFGKAKDDNAITDLQIVNGIPYLLDNSHSLVTYWVGHFGAGHDAMVDVKVSAADSRCGNADDGVFGLLETREWDVCFDSHLIGFAFPDHGAHGLGT</sequence>
<protein>
    <submittedName>
        <fullName evidence="1">Uncharacterized protein</fullName>
    </submittedName>
</protein>
<keyword evidence="2" id="KW-1185">Reference proteome</keyword>
<comment type="caution">
    <text evidence="1">The sequence shown here is derived from an EMBL/GenBank/DDBJ whole genome shotgun (WGS) entry which is preliminary data.</text>
</comment>
<dbReference type="EMBL" id="JAESDN010000001">
    <property type="protein sequence ID" value="KAG7058588.1"/>
    <property type="molecule type" value="Genomic_DNA"/>
</dbReference>
<organism evidence="1 2">
    <name type="scientific">Colletotrichum scovillei</name>
    <dbReference type="NCBI Taxonomy" id="1209932"/>
    <lineage>
        <taxon>Eukaryota</taxon>
        <taxon>Fungi</taxon>
        <taxon>Dikarya</taxon>
        <taxon>Ascomycota</taxon>
        <taxon>Pezizomycotina</taxon>
        <taxon>Sordariomycetes</taxon>
        <taxon>Hypocreomycetidae</taxon>
        <taxon>Glomerellales</taxon>
        <taxon>Glomerellaceae</taxon>
        <taxon>Colletotrichum</taxon>
        <taxon>Colletotrichum acutatum species complex</taxon>
    </lineage>
</organism>
<evidence type="ECO:0000313" key="2">
    <source>
        <dbReference type="Proteomes" id="UP000699042"/>
    </source>
</evidence>
<proteinExistence type="predicted"/>
<reference evidence="1" key="1">
    <citation type="submission" date="2021-05" db="EMBL/GenBank/DDBJ databases">
        <title>Comparative genomics of three Colletotrichum scovillei strains and genetic complementation revealed genes involved fungal growth and virulence on chili pepper.</title>
        <authorList>
            <person name="Hsieh D.-K."/>
            <person name="Chuang S.-C."/>
            <person name="Chen C.-Y."/>
            <person name="Chao Y.-T."/>
            <person name="Lu M.-Y.J."/>
            <person name="Lee M.-H."/>
            <person name="Shih M.-C."/>
        </authorList>
    </citation>
    <scope>NUCLEOTIDE SEQUENCE</scope>
    <source>
        <strain evidence="1">Coll-153</strain>
    </source>
</reference>
<gene>
    <name evidence="1" type="ORF">JMJ77_005961</name>
</gene>
<dbReference type="AlphaFoldDB" id="A0A9P7RJY3"/>